<gene>
    <name evidence="2" type="ORF">S12H4_22834</name>
</gene>
<name>X1SUU4_9ZZZZ</name>
<reference evidence="2" key="1">
    <citation type="journal article" date="2014" name="Front. Microbiol.">
        <title>High frequency of phylogenetically diverse reductive dehalogenase-homologous genes in deep subseafloor sedimentary metagenomes.</title>
        <authorList>
            <person name="Kawai M."/>
            <person name="Futagami T."/>
            <person name="Toyoda A."/>
            <person name="Takaki Y."/>
            <person name="Nishi S."/>
            <person name="Hori S."/>
            <person name="Arai W."/>
            <person name="Tsubouchi T."/>
            <person name="Morono Y."/>
            <person name="Uchiyama I."/>
            <person name="Ito T."/>
            <person name="Fujiyama A."/>
            <person name="Inagaki F."/>
            <person name="Takami H."/>
        </authorList>
    </citation>
    <scope>NUCLEOTIDE SEQUENCE</scope>
    <source>
        <strain evidence="2">Expedition CK06-06</strain>
    </source>
</reference>
<evidence type="ECO:0000313" key="2">
    <source>
        <dbReference type="EMBL" id="GAI79105.1"/>
    </source>
</evidence>
<feature type="non-terminal residue" evidence="2">
    <location>
        <position position="222"/>
    </location>
</feature>
<protein>
    <submittedName>
        <fullName evidence="2">Uncharacterized protein</fullName>
    </submittedName>
</protein>
<feature type="non-terminal residue" evidence="2">
    <location>
        <position position="1"/>
    </location>
</feature>
<proteinExistence type="predicted"/>
<dbReference type="EMBL" id="BARW01011988">
    <property type="protein sequence ID" value="GAI79105.1"/>
    <property type="molecule type" value="Genomic_DNA"/>
</dbReference>
<feature type="compositionally biased region" description="Basic and acidic residues" evidence="1">
    <location>
        <begin position="1"/>
        <end position="16"/>
    </location>
</feature>
<organism evidence="2">
    <name type="scientific">marine sediment metagenome</name>
    <dbReference type="NCBI Taxonomy" id="412755"/>
    <lineage>
        <taxon>unclassified sequences</taxon>
        <taxon>metagenomes</taxon>
        <taxon>ecological metagenomes</taxon>
    </lineage>
</organism>
<evidence type="ECO:0000256" key="1">
    <source>
        <dbReference type="SAM" id="MobiDB-lite"/>
    </source>
</evidence>
<feature type="region of interest" description="Disordered" evidence="1">
    <location>
        <begin position="1"/>
        <end position="23"/>
    </location>
</feature>
<accession>X1SUU4</accession>
<sequence>KEGTLKQLTREKDKENVSGNSQEGWLITDAGRKALEEGDIHSSMIEEGVTPRQQFEAKGRLIGISGDRIRIATDIVWSGDFNDIKWVWEALGQADIADDLRNVWVNAWRAKLHKAIPPELETELTGVSAEGVAAPSKPGGREFIIVEDEPVRVGENLGDYSLQDAKDILGIRALRSRFAGAGQAGAGSHAPGAAEKVSEVLTALAPYLNKSSDLDTIKEVLA</sequence>
<comment type="caution">
    <text evidence="2">The sequence shown here is derived from an EMBL/GenBank/DDBJ whole genome shotgun (WGS) entry which is preliminary data.</text>
</comment>
<dbReference type="AlphaFoldDB" id="X1SUU4"/>